<dbReference type="PANTHER" id="PTHR34180">
    <property type="entry name" value="PEPTIDASE C45"/>
    <property type="match status" value="1"/>
</dbReference>
<sequence>MARLLLFLLACAGADMLPDFHFRGGNEDHYKLGFEIGRRYEAAIKARVAAHETSLKLIFSHDGCQQHFKDLLATHQRLVPQLLLELQGIAEGSKVAFETLCAISLQEELGYCKPDLRRSADHCSDYMLCNAEHCLDAHNEDGDLADKQLFAAFVQLGASNFTVLNYAGDLLGGMSALAFNAHGLAFSLNWLGPASCDTSGLGRNFVSRMLLDAQGWDEAKAIISQKHAIGHNYQLMDFRHRRIANFEVAQDQVSERPIREAFFHANQYQTLDAPGQILGNSSLHRLARVKQLPAPRSATEALCILGDQEDISYPIFHDERSHRLGDLSDWTLATALFNLDQGTVDVMAGNPKDGAVQRQFRVLPSAPFSVVL</sequence>
<dbReference type="Pfam" id="PF03417">
    <property type="entry name" value="AAT"/>
    <property type="match status" value="1"/>
</dbReference>
<keyword evidence="4" id="KW-1185">Reference proteome</keyword>
<evidence type="ECO:0000256" key="1">
    <source>
        <dbReference type="SAM" id="SignalP"/>
    </source>
</evidence>
<organism evidence="3 4">
    <name type="scientific">Effrenium voratum</name>
    <dbReference type="NCBI Taxonomy" id="2562239"/>
    <lineage>
        <taxon>Eukaryota</taxon>
        <taxon>Sar</taxon>
        <taxon>Alveolata</taxon>
        <taxon>Dinophyceae</taxon>
        <taxon>Suessiales</taxon>
        <taxon>Symbiodiniaceae</taxon>
        <taxon>Effrenium</taxon>
    </lineage>
</organism>
<name>A0AA36MS23_9DINO</name>
<dbReference type="AlphaFoldDB" id="A0AA36MS23"/>
<feature type="chain" id="PRO_5041399472" description="Peptidase C45 hydrolase domain-containing protein" evidence="1">
    <location>
        <begin position="17"/>
        <end position="372"/>
    </location>
</feature>
<dbReference type="EMBL" id="CAUJNA010001028">
    <property type="protein sequence ID" value="CAJ1383580.1"/>
    <property type="molecule type" value="Genomic_DNA"/>
</dbReference>
<dbReference type="InterPro" id="IPR047794">
    <property type="entry name" value="C45_proenzyme-like"/>
</dbReference>
<dbReference type="PANTHER" id="PTHR34180:SF1">
    <property type="entry name" value="BETA-ALANYL-DOPAMINE_CARCININE HYDROLASE"/>
    <property type="match status" value="1"/>
</dbReference>
<keyword evidence="1" id="KW-0732">Signal</keyword>
<dbReference type="Proteomes" id="UP001178507">
    <property type="component" value="Unassembled WGS sequence"/>
</dbReference>
<evidence type="ECO:0000259" key="2">
    <source>
        <dbReference type="Pfam" id="PF03417"/>
    </source>
</evidence>
<evidence type="ECO:0000313" key="3">
    <source>
        <dbReference type="EMBL" id="CAJ1383580.1"/>
    </source>
</evidence>
<evidence type="ECO:0000313" key="4">
    <source>
        <dbReference type="Proteomes" id="UP001178507"/>
    </source>
</evidence>
<proteinExistence type="predicted"/>
<gene>
    <name evidence="3" type="ORF">EVOR1521_LOCUS10674</name>
</gene>
<dbReference type="InterPro" id="IPR005079">
    <property type="entry name" value="Peptidase_C45_hydrolase"/>
</dbReference>
<dbReference type="Gene3D" id="3.60.60.10">
    <property type="entry name" value="Penicillin V Acylase, Chain A"/>
    <property type="match status" value="1"/>
</dbReference>
<feature type="signal peptide" evidence="1">
    <location>
        <begin position="1"/>
        <end position="16"/>
    </location>
</feature>
<accession>A0AA36MS23</accession>
<comment type="caution">
    <text evidence="3">The sequence shown here is derived from an EMBL/GenBank/DDBJ whole genome shotgun (WGS) entry which is preliminary data.</text>
</comment>
<reference evidence="3" key="1">
    <citation type="submission" date="2023-08" db="EMBL/GenBank/DDBJ databases">
        <authorList>
            <person name="Chen Y."/>
            <person name="Shah S."/>
            <person name="Dougan E. K."/>
            <person name="Thang M."/>
            <person name="Chan C."/>
        </authorList>
    </citation>
    <scope>NUCLEOTIDE SEQUENCE</scope>
</reference>
<feature type="domain" description="Peptidase C45 hydrolase" evidence="2">
    <location>
        <begin position="135"/>
        <end position="352"/>
    </location>
</feature>
<protein>
    <recommendedName>
        <fullName evidence="2">Peptidase C45 hydrolase domain-containing protein</fullName>
    </recommendedName>
</protein>
<dbReference type="InterPro" id="IPR047801">
    <property type="entry name" value="Peptidase_C45"/>
</dbReference>
<dbReference type="NCBIfam" id="NF040521">
    <property type="entry name" value="C45_proenzyme"/>
    <property type="match status" value="1"/>
</dbReference>